<evidence type="ECO:0000259" key="2">
    <source>
        <dbReference type="Pfam" id="PF01370"/>
    </source>
</evidence>
<dbReference type="InterPro" id="IPR001509">
    <property type="entry name" value="Epimerase_deHydtase"/>
</dbReference>
<gene>
    <name evidence="3" type="ORF">UV09_C0049G0012</name>
</gene>
<dbReference type="InterPro" id="IPR051225">
    <property type="entry name" value="NAD(P)_epim/dehydratase"/>
</dbReference>
<dbReference type="Proteomes" id="UP000034320">
    <property type="component" value="Unassembled WGS sequence"/>
</dbReference>
<dbReference type="PANTHER" id="PTHR42687">
    <property type="entry name" value="L-THREONINE 3-DEHYDROGENASE"/>
    <property type="match status" value="1"/>
</dbReference>
<feature type="domain" description="NAD-dependent epimerase/dehydratase" evidence="2">
    <location>
        <begin position="10"/>
        <end position="230"/>
    </location>
</feature>
<comment type="caution">
    <text evidence="3">The sequence shown here is derived from an EMBL/GenBank/DDBJ whole genome shotgun (WGS) entry which is preliminary data.</text>
</comment>
<dbReference type="AlphaFoldDB" id="A0A0G1BFD7"/>
<dbReference type="Gene3D" id="3.40.50.720">
    <property type="entry name" value="NAD(P)-binding Rossmann-like Domain"/>
    <property type="match status" value="1"/>
</dbReference>
<dbReference type="EMBL" id="LCDD01000049">
    <property type="protein sequence ID" value="KKS45081.1"/>
    <property type="molecule type" value="Genomic_DNA"/>
</dbReference>
<dbReference type="SUPFAM" id="SSF51735">
    <property type="entry name" value="NAD(P)-binding Rossmann-fold domains"/>
    <property type="match status" value="1"/>
</dbReference>
<name>A0A0G1BFD7_9BACT</name>
<sequence>MTKYSTMKKILVTGAFGLVGSDLIIELGRIYGKKNIILLAHETKRQVDYPLENGDVRDRNQLKRIIGKYNVGQIYHLAGLLSVGGEKNPPLAWDININGLRNVLDLAVENKCSVFWPSSIAVFGPTTPRENTPQHTILEPTTMYGVTKLAGELLCQYYFLKYALDVRSLRYPGLIAYNAPPGDGTTEYSVHIFYGALKNKSYSCFLKKGTVLPMMFIDDAVKGTIRLMAADPGKLSVRTSYNFAAISFAPEELVSEIKKLMPGFKNDYKPDHRQKIADSWPKTIDDSQARKDWGWRHEYNLPKMTRLMLEKLGIKLKRKD</sequence>
<dbReference type="Pfam" id="PF01370">
    <property type="entry name" value="Epimerase"/>
    <property type="match status" value="1"/>
</dbReference>
<dbReference type="GO" id="GO:0006567">
    <property type="term" value="P:L-threonine catabolic process"/>
    <property type="evidence" value="ECO:0007669"/>
    <property type="project" value="TreeGrafter"/>
</dbReference>
<protein>
    <submittedName>
        <fullName evidence="3">NAD-dependent epimerase/dehydratase</fullName>
    </submittedName>
</protein>
<accession>A0A0G1BFD7</accession>
<reference evidence="3 4" key="1">
    <citation type="journal article" date="2015" name="Nature">
        <title>rRNA introns, odd ribosomes, and small enigmatic genomes across a large radiation of phyla.</title>
        <authorList>
            <person name="Brown C.T."/>
            <person name="Hug L.A."/>
            <person name="Thomas B.C."/>
            <person name="Sharon I."/>
            <person name="Castelle C.J."/>
            <person name="Singh A."/>
            <person name="Wilkins M.J."/>
            <person name="Williams K.H."/>
            <person name="Banfield J.F."/>
        </authorList>
    </citation>
    <scope>NUCLEOTIDE SEQUENCE [LARGE SCALE GENOMIC DNA]</scope>
</reference>
<evidence type="ECO:0000313" key="4">
    <source>
        <dbReference type="Proteomes" id="UP000034320"/>
    </source>
</evidence>
<evidence type="ECO:0000313" key="3">
    <source>
        <dbReference type="EMBL" id="KKS45081.1"/>
    </source>
</evidence>
<proteinExistence type="inferred from homology"/>
<dbReference type="InterPro" id="IPR036291">
    <property type="entry name" value="NAD(P)-bd_dom_sf"/>
</dbReference>
<dbReference type="GO" id="GO:0008743">
    <property type="term" value="F:L-threonine 3-dehydrogenase activity"/>
    <property type="evidence" value="ECO:0007669"/>
    <property type="project" value="TreeGrafter"/>
</dbReference>
<dbReference type="PANTHER" id="PTHR42687:SF1">
    <property type="entry name" value="L-THREONINE 3-DEHYDROGENASE, MITOCHONDRIAL"/>
    <property type="match status" value="1"/>
</dbReference>
<evidence type="ECO:0000256" key="1">
    <source>
        <dbReference type="ARBA" id="ARBA00007637"/>
    </source>
</evidence>
<organism evidence="3 4">
    <name type="scientific">Candidatus Gottesmanbacteria bacterium GW2011_GWA2_42_18</name>
    <dbReference type="NCBI Taxonomy" id="1618442"/>
    <lineage>
        <taxon>Bacteria</taxon>
        <taxon>Candidatus Gottesmaniibacteriota</taxon>
    </lineage>
</organism>
<comment type="similarity">
    <text evidence="1">Belongs to the NAD(P)-dependent epimerase/dehydratase family.</text>
</comment>